<reference evidence="1 2" key="1">
    <citation type="submission" date="2015-11" db="EMBL/GenBank/DDBJ databases">
        <title>Draft Genome Sequence of the Strain BR 10423 (Rhizobium sp.) isolated from nodules of Mimosa pudica.</title>
        <authorList>
            <person name="Barauna A.C."/>
            <person name="Zilli J.E."/>
            <person name="Simoes-Araujo J.L."/>
            <person name="Reis V.M."/>
            <person name="James E.K."/>
            <person name="Reis F.B.Jr."/>
            <person name="Rouws L.F."/>
            <person name="Passos S.R."/>
            <person name="Gois S.R."/>
        </authorList>
    </citation>
    <scope>NUCLEOTIDE SEQUENCE [LARGE SCALE GENOMIC DNA]</scope>
    <source>
        <strain evidence="1 2">BR10423</strain>
    </source>
</reference>
<comment type="caution">
    <text evidence="1">The sequence shown here is derived from an EMBL/GenBank/DDBJ whole genome shotgun (WGS) entry which is preliminary data.</text>
</comment>
<dbReference type="Proteomes" id="UP000068164">
    <property type="component" value="Unassembled WGS sequence"/>
</dbReference>
<protein>
    <submittedName>
        <fullName evidence="1">Uncharacterized protein</fullName>
    </submittedName>
</protein>
<sequence length="81" mass="9243">MALSLAGERSFKAMSVQRWMAFANRARLPEAASLKAVTKTVERVNQTWWMLPEREVVPIKVLERTDAHVKMMTPILATHAH</sequence>
<gene>
    <name evidence="1" type="ORF">AS026_26615</name>
</gene>
<evidence type="ECO:0000313" key="2">
    <source>
        <dbReference type="Proteomes" id="UP000068164"/>
    </source>
</evidence>
<keyword evidence="2" id="KW-1185">Reference proteome</keyword>
<organism evidence="1 2">
    <name type="scientific">Rhizobium altiplani</name>
    <dbReference type="NCBI Taxonomy" id="1864509"/>
    <lineage>
        <taxon>Bacteria</taxon>
        <taxon>Pseudomonadati</taxon>
        <taxon>Pseudomonadota</taxon>
        <taxon>Alphaproteobacteria</taxon>
        <taxon>Hyphomicrobiales</taxon>
        <taxon>Rhizobiaceae</taxon>
        <taxon>Rhizobium/Agrobacterium group</taxon>
        <taxon>Rhizobium</taxon>
    </lineage>
</organism>
<name>A0A109J0U6_9HYPH</name>
<dbReference type="AlphaFoldDB" id="A0A109J0U6"/>
<proteinExistence type="predicted"/>
<accession>A0A109J0U6</accession>
<dbReference type="EMBL" id="LNCD01000150">
    <property type="protein sequence ID" value="KWV40238.1"/>
    <property type="molecule type" value="Genomic_DNA"/>
</dbReference>
<evidence type="ECO:0000313" key="1">
    <source>
        <dbReference type="EMBL" id="KWV40238.1"/>
    </source>
</evidence>